<feature type="domain" description="MaoC-like" evidence="2">
    <location>
        <begin position="19"/>
        <end position="120"/>
    </location>
</feature>
<protein>
    <submittedName>
        <fullName evidence="3">(R)-specific enoyl-CoA hydratase</fullName>
        <ecNumber evidence="3">4.2.1.119</ecNumber>
    </submittedName>
</protein>
<dbReference type="GO" id="GO:0018812">
    <property type="term" value="F:3-hydroxyacyl-CoA dehydratase activity"/>
    <property type="evidence" value="ECO:0007669"/>
    <property type="project" value="UniProtKB-EC"/>
</dbReference>
<accession>A0A0D8HIW4</accession>
<organism evidence="3 4">
    <name type="scientific">Acidithrix ferrooxidans</name>
    <dbReference type="NCBI Taxonomy" id="1280514"/>
    <lineage>
        <taxon>Bacteria</taxon>
        <taxon>Bacillati</taxon>
        <taxon>Actinomycetota</taxon>
        <taxon>Acidimicrobiia</taxon>
        <taxon>Acidimicrobiales</taxon>
        <taxon>Acidimicrobiaceae</taxon>
        <taxon>Acidithrix</taxon>
    </lineage>
</organism>
<evidence type="ECO:0000256" key="1">
    <source>
        <dbReference type="ARBA" id="ARBA00005254"/>
    </source>
</evidence>
<evidence type="ECO:0000313" key="4">
    <source>
        <dbReference type="Proteomes" id="UP000032360"/>
    </source>
</evidence>
<sequence length="158" mass="17859">MNTSETAAKVLLEAGDSVSFTKTISESNVYMLADITLDFSQMHTNEELMKTTPYKRLLVHGVLTFALGSTASALIQVQAHATIPSLYYGYDWLRFLKLVYFGDSMTANCRVDSVDDHEMKSFATIEIFNLHDQLCVVAKHILKFLPIWAFLIWKPSVD</sequence>
<evidence type="ECO:0000259" key="2">
    <source>
        <dbReference type="Pfam" id="PF01575"/>
    </source>
</evidence>
<dbReference type="AlphaFoldDB" id="A0A0D8HIW4"/>
<dbReference type="PANTHER" id="PTHR43664:SF1">
    <property type="entry name" value="BETA-METHYLMALYL-COA DEHYDRATASE"/>
    <property type="match status" value="1"/>
</dbReference>
<dbReference type="Pfam" id="PF01575">
    <property type="entry name" value="MaoC_dehydratas"/>
    <property type="match status" value="1"/>
</dbReference>
<gene>
    <name evidence="3" type="primary">phaJ</name>
    <name evidence="3" type="ORF">AXFE_21560</name>
</gene>
<comment type="caution">
    <text evidence="3">The sequence shown here is derived from an EMBL/GenBank/DDBJ whole genome shotgun (WGS) entry which is preliminary data.</text>
</comment>
<dbReference type="STRING" id="1280514.AXFE_21560"/>
<dbReference type="InterPro" id="IPR002539">
    <property type="entry name" value="MaoC-like_dom"/>
</dbReference>
<dbReference type="OrthoDB" id="9796589at2"/>
<dbReference type="Proteomes" id="UP000032360">
    <property type="component" value="Unassembled WGS sequence"/>
</dbReference>
<dbReference type="RefSeq" id="WP_052605783.1">
    <property type="nucleotide sequence ID" value="NZ_JXYS01000068.1"/>
</dbReference>
<dbReference type="PANTHER" id="PTHR43664">
    <property type="entry name" value="MONOAMINE OXIDASE-RELATED"/>
    <property type="match status" value="1"/>
</dbReference>
<comment type="similarity">
    <text evidence="1">Belongs to the enoyl-CoA hydratase/isomerase family.</text>
</comment>
<dbReference type="Gene3D" id="3.10.129.10">
    <property type="entry name" value="Hotdog Thioesterase"/>
    <property type="match status" value="1"/>
</dbReference>
<keyword evidence="4" id="KW-1185">Reference proteome</keyword>
<proteinExistence type="inferred from homology"/>
<evidence type="ECO:0000313" key="3">
    <source>
        <dbReference type="EMBL" id="KJF17021.1"/>
    </source>
</evidence>
<dbReference type="InterPro" id="IPR029069">
    <property type="entry name" value="HotDog_dom_sf"/>
</dbReference>
<name>A0A0D8HIW4_9ACTN</name>
<dbReference type="EMBL" id="JXYS01000068">
    <property type="protein sequence ID" value="KJF17021.1"/>
    <property type="molecule type" value="Genomic_DNA"/>
</dbReference>
<reference evidence="3 4" key="1">
    <citation type="submission" date="2015-01" db="EMBL/GenBank/DDBJ databases">
        <title>Draft genome of the acidophilic iron oxidizer Acidithrix ferrooxidans strain Py-F3.</title>
        <authorList>
            <person name="Poehlein A."/>
            <person name="Eisen S."/>
            <person name="Schloemann M."/>
            <person name="Johnson B.D."/>
            <person name="Daniel R."/>
            <person name="Muehling M."/>
        </authorList>
    </citation>
    <scope>NUCLEOTIDE SEQUENCE [LARGE SCALE GENOMIC DNA]</scope>
    <source>
        <strain evidence="3 4">Py-F3</strain>
    </source>
</reference>
<dbReference type="SUPFAM" id="SSF54637">
    <property type="entry name" value="Thioesterase/thiol ester dehydrase-isomerase"/>
    <property type="match status" value="1"/>
</dbReference>
<dbReference type="InterPro" id="IPR052342">
    <property type="entry name" value="MCH/BMMD"/>
</dbReference>
<keyword evidence="3" id="KW-0456">Lyase</keyword>
<dbReference type="EC" id="4.2.1.119" evidence="3"/>